<dbReference type="PANTHER" id="PTHR35095">
    <property type="entry name" value="OS05G0143300 PROTEIN"/>
    <property type="match status" value="1"/>
</dbReference>
<accession>A0A9P0ZHD6</accession>
<proteinExistence type="predicted"/>
<keyword evidence="2" id="KW-1133">Transmembrane helix</keyword>
<reference evidence="3" key="1">
    <citation type="submission" date="2022-07" db="EMBL/GenBank/DDBJ databases">
        <authorList>
            <person name="Macas J."/>
            <person name="Novak P."/>
            <person name="Neumann P."/>
        </authorList>
    </citation>
    <scope>NUCLEOTIDE SEQUENCE</scope>
</reference>
<name>A0A9P0ZHD6_CUSEU</name>
<dbReference type="Proteomes" id="UP001152484">
    <property type="component" value="Unassembled WGS sequence"/>
</dbReference>
<gene>
    <name evidence="3" type="ORF">CEURO_LOCUS15937</name>
</gene>
<protein>
    <submittedName>
        <fullName evidence="3">Uncharacterized protein</fullName>
    </submittedName>
</protein>
<dbReference type="AlphaFoldDB" id="A0A9P0ZHD6"/>
<feature type="region of interest" description="Disordered" evidence="1">
    <location>
        <begin position="228"/>
        <end position="248"/>
    </location>
</feature>
<feature type="transmembrane region" description="Helical" evidence="2">
    <location>
        <begin position="323"/>
        <end position="346"/>
    </location>
</feature>
<sequence length="398" mass="44129">MAGRVLASCGFSPWLVLPHEQATSKLFKEHLPFVPSDGANLEMVKLSAVNLKLQQKGDFWKTMSMLLDAKQTMQMNTRIMKPLLADIQAESQSDLVLFIFRFADLMDSQEIGISMSQQKSASPYLAEPRTSLINPNSSFSLQIPPSDVVGIFDLEIGPLSHVQLPHCNMRSIFSMISEHSRFKNRYSVSSPKKPMLVPYFDRKMIRETKVKSSALELETLKAATLTSPEELKDKKSSKKKSNKKQQIKERDLFRNSSLHAFETLLSIMVNAQQHGKPAISSLMALKKSGGELPHLLTRLSATIAGTAIAVFLSGVCKVACGKVVTFHASSGIINAGIGLALVWLSWGVNSLRDTVISISKSPGKFAVREEEMIKLDRDVKEIYYRAAALMAVVVLRFV</sequence>
<keyword evidence="2" id="KW-0472">Membrane</keyword>
<keyword evidence="4" id="KW-1185">Reference proteome</keyword>
<dbReference type="PANTHER" id="PTHR35095:SF1">
    <property type="entry name" value="OS05G0143300 PROTEIN"/>
    <property type="match status" value="1"/>
</dbReference>
<feature type="compositionally biased region" description="Basic residues" evidence="1">
    <location>
        <begin position="235"/>
        <end position="245"/>
    </location>
</feature>
<comment type="caution">
    <text evidence="3">The sequence shown here is derived from an EMBL/GenBank/DDBJ whole genome shotgun (WGS) entry which is preliminary data.</text>
</comment>
<dbReference type="EMBL" id="CAMAPE010000043">
    <property type="protein sequence ID" value="CAH9102845.1"/>
    <property type="molecule type" value="Genomic_DNA"/>
</dbReference>
<organism evidence="3 4">
    <name type="scientific">Cuscuta europaea</name>
    <name type="common">European dodder</name>
    <dbReference type="NCBI Taxonomy" id="41803"/>
    <lineage>
        <taxon>Eukaryota</taxon>
        <taxon>Viridiplantae</taxon>
        <taxon>Streptophyta</taxon>
        <taxon>Embryophyta</taxon>
        <taxon>Tracheophyta</taxon>
        <taxon>Spermatophyta</taxon>
        <taxon>Magnoliopsida</taxon>
        <taxon>eudicotyledons</taxon>
        <taxon>Gunneridae</taxon>
        <taxon>Pentapetalae</taxon>
        <taxon>asterids</taxon>
        <taxon>lamiids</taxon>
        <taxon>Solanales</taxon>
        <taxon>Convolvulaceae</taxon>
        <taxon>Cuscuteae</taxon>
        <taxon>Cuscuta</taxon>
        <taxon>Cuscuta subgen. Cuscuta</taxon>
    </lineage>
</organism>
<evidence type="ECO:0000256" key="1">
    <source>
        <dbReference type="SAM" id="MobiDB-lite"/>
    </source>
</evidence>
<evidence type="ECO:0000256" key="2">
    <source>
        <dbReference type="SAM" id="Phobius"/>
    </source>
</evidence>
<dbReference type="OrthoDB" id="1918704at2759"/>
<evidence type="ECO:0000313" key="3">
    <source>
        <dbReference type="EMBL" id="CAH9102845.1"/>
    </source>
</evidence>
<feature type="transmembrane region" description="Helical" evidence="2">
    <location>
        <begin position="295"/>
        <end position="316"/>
    </location>
</feature>
<evidence type="ECO:0000313" key="4">
    <source>
        <dbReference type="Proteomes" id="UP001152484"/>
    </source>
</evidence>
<keyword evidence="2" id="KW-0812">Transmembrane</keyword>